<keyword evidence="6" id="KW-0325">Glycoprotein</keyword>
<dbReference type="InterPro" id="IPR018202">
    <property type="entry name" value="Ser_caboxypep_ser_AS"/>
</dbReference>
<keyword evidence="9" id="KW-1185">Reference proteome</keyword>
<dbReference type="GO" id="GO:0000324">
    <property type="term" value="C:fungal-type vacuole"/>
    <property type="evidence" value="ECO:0007669"/>
    <property type="project" value="TreeGrafter"/>
</dbReference>
<proteinExistence type="inferred from homology"/>
<keyword evidence="2 7" id="KW-0121">Carboxypeptidase</keyword>
<dbReference type="MEROPS" id="S10.001"/>
<evidence type="ECO:0000313" key="8">
    <source>
        <dbReference type="EMBL" id="CEJ92551.1"/>
    </source>
</evidence>
<evidence type="ECO:0000256" key="4">
    <source>
        <dbReference type="ARBA" id="ARBA00022729"/>
    </source>
</evidence>
<dbReference type="HOGENOM" id="CLU_008523_10_4_1"/>
<protein>
    <recommendedName>
        <fullName evidence="7">Carboxypeptidase</fullName>
        <ecNumber evidence="7">3.4.16.-</ecNumber>
    </recommendedName>
</protein>
<dbReference type="PANTHER" id="PTHR11802:SF113">
    <property type="entry name" value="SERINE CARBOXYPEPTIDASE CTSA-4.1"/>
    <property type="match status" value="1"/>
</dbReference>
<organism evidence="8 9">
    <name type="scientific">[Torrubiella] hemipterigena</name>
    <dbReference type="NCBI Taxonomy" id="1531966"/>
    <lineage>
        <taxon>Eukaryota</taxon>
        <taxon>Fungi</taxon>
        <taxon>Dikarya</taxon>
        <taxon>Ascomycota</taxon>
        <taxon>Pezizomycotina</taxon>
        <taxon>Sordariomycetes</taxon>
        <taxon>Hypocreomycetidae</taxon>
        <taxon>Hypocreales</taxon>
        <taxon>Clavicipitaceae</taxon>
        <taxon>Clavicipitaceae incertae sedis</taxon>
        <taxon>'Torrubiella' clade</taxon>
    </lineage>
</organism>
<dbReference type="Proteomes" id="UP000039046">
    <property type="component" value="Unassembled WGS sequence"/>
</dbReference>
<sequence>MGAFVSFARAWKGSSPRQRRQMAGLSPHATETTARYVVVPALAPGSISALAPKAKWLRKGIRRLAVAHREGGQLASTSHIPSLQLFPPPSLRRLSIIMRFSLTTLTLGLVASVSAKQTIERRPDHEFDYILKGKDVHQRVARDFAAGHSNDTHPEYLTQYQMRAKSVQDPSSVGVDTVKQYSGYLDNEADGKHLFFWFFESRSKPSTDPVVLWLNGGPGCSSMAGLFEELGPASIPNSDLNPVRNPYSWNSNANVIFVDQPVGSGFSYYDSASTDNSPAAAKDLYAMLSLFMEQFPQYATQDFHISGESYAGHYIPVTGAEILSHANSKINLKSLLIGNGLTDPYTQYAYYRPMGCGAGGWPRVIPESDCKSMDNALAGCQSQIKQCYDNGASRSCYNAFNTCNSAMLNTYTRYNDNVYDVRANAPSHTAYTEQFLNQDSVRQAIGAETKFSECGADSGLYGRFVRGGDWMQPFHRKVPGILAKIPVLIYAGDADYICNWLGNQAWTNALDWPSKTAFNAAKMTPVTTTSGKEYGQIKHSNGFAFLRVYAAGHMVPEDQPEGSLNFFNRWLGGEWQK</sequence>
<dbReference type="AlphaFoldDB" id="A0A0A1T5U9"/>
<evidence type="ECO:0000256" key="3">
    <source>
        <dbReference type="ARBA" id="ARBA00022670"/>
    </source>
</evidence>
<dbReference type="EMBL" id="CDHN01000004">
    <property type="protein sequence ID" value="CEJ92551.1"/>
    <property type="molecule type" value="Genomic_DNA"/>
</dbReference>
<dbReference type="Gene3D" id="3.40.50.1820">
    <property type="entry name" value="alpha/beta hydrolase"/>
    <property type="match status" value="1"/>
</dbReference>
<evidence type="ECO:0000256" key="7">
    <source>
        <dbReference type="RuleBase" id="RU361156"/>
    </source>
</evidence>
<keyword evidence="4" id="KW-0732">Signal</keyword>
<dbReference type="Gene3D" id="1.10.287.410">
    <property type="match status" value="1"/>
</dbReference>
<evidence type="ECO:0000256" key="2">
    <source>
        <dbReference type="ARBA" id="ARBA00022645"/>
    </source>
</evidence>
<dbReference type="Pfam" id="PF00450">
    <property type="entry name" value="Peptidase_S10"/>
    <property type="match status" value="1"/>
</dbReference>
<keyword evidence="5 7" id="KW-0378">Hydrolase</keyword>
<evidence type="ECO:0000256" key="1">
    <source>
        <dbReference type="ARBA" id="ARBA00009431"/>
    </source>
</evidence>
<comment type="similarity">
    <text evidence="1 7">Belongs to the peptidase S10 family.</text>
</comment>
<dbReference type="PANTHER" id="PTHR11802">
    <property type="entry name" value="SERINE PROTEASE FAMILY S10 SERINE CARBOXYPEPTIDASE"/>
    <property type="match status" value="1"/>
</dbReference>
<dbReference type="InterPro" id="IPR001563">
    <property type="entry name" value="Peptidase_S10"/>
</dbReference>
<dbReference type="STRING" id="1531966.A0A0A1T5U9"/>
<evidence type="ECO:0000256" key="6">
    <source>
        <dbReference type="ARBA" id="ARBA00023180"/>
    </source>
</evidence>
<dbReference type="InterPro" id="IPR029058">
    <property type="entry name" value="AB_hydrolase_fold"/>
</dbReference>
<dbReference type="OrthoDB" id="443318at2759"/>
<dbReference type="EC" id="3.4.16.-" evidence="7"/>
<name>A0A0A1T5U9_9HYPO</name>
<evidence type="ECO:0000313" key="9">
    <source>
        <dbReference type="Proteomes" id="UP000039046"/>
    </source>
</evidence>
<gene>
    <name evidence="8" type="ORF">VHEMI08197</name>
</gene>
<dbReference type="GO" id="GO:0006508">
    <property type="term" value="P:proteolysis"/>
    <property type="evidence" value="ECO:0007669"/>
    <property type="project" value="UniProtKB-KW"/>
</dbReference>
<accession>A0A0A1T5U9</accession>
<keyword evidence="3 7" id="KW-0645">Protease</keyword>
<dbReference type="GO" id="GO:0004185">
    <property type="term" value="F:serine-type carboxypeptidase activity"/>
    <property type="evidence" value="ECO:0007669"/>
    <property type="project" value="UniProtKB-UniRule"/>
</dbReference>
<reference evidence="8 9" key="1">
    <citation type="journal article" date="2015" name="Genome Announc.">
        <title>Draft Genome Sequence and Gene Annotation of the Entomopathogenic Fungus Verticillium hemipterigenum.</title>
        <authorList>
            <person name="Horn F."/>
            <person name="Habel A."/>
            <person name="Scharf D.H."/>
            <person name="Dworschak J."/>
            <person name="Brakhage A.A."/>
            <person name="Guthke R."/>
            <person name="Hertweck C."/>
            <person name="Linde J."/>
        </authorList>
    </citation>
    <scope>NUCLEOTIDE SEQUENCE [LARGE SCALE GENOMIC DNA]</scope>
</reference>
<evidence type="ECO:0000256" key="5">
    <source>
        <dbReference type="ARBA" id="ARBA00022801"/>
    </source>
</evidence>
<dbReference type="SUPFAM" id="SSF53474">
    <property type="entry name" value="alpha/beta-Hydrolases"/>
    <property type="match status" value="1"/>
</dbReference>
<dbReference type="PRINTS" id="PR00724">
    <property type="entry name" value="CRBOXYPTASEC"/>
</dbReference>
<dbReference type="PROSITE" id="PS00131">
    <property type="entry name" value="CARBOXYPEPT_SER_SER"/>
    <property type="match status" value="1"/>
</dbReference>